<gene>
    <name evidence="2" type="ORF">GOOTI_036_00120</name>
</gene>
<dbReference type="EMBL" id="BAFB01000036">
    <property type="protein sequence ID" value="GAB33001.1"/>
    <property type="molecule type" value="Genomic_DNA"/>
</dbReference>
<dbReference type="Proteomes" id="UP000005038">
    <property type="component" value="Unassembled WGS sequence"/>
</dbReference>
<evidence type="ECO:0000313" key="2">
    <source>
        <dbReference type="EMBL" id="GAB33001.1"/>
    </source>
</evidence>
<accession>H5THP3</accession>
<dbReference type="AlphaFoldDB" id="H5THP3"/>
<evidence type="ECO:0000313" key="3">
    <source>
        <dbReference type="Proteomes" id="UP000005038"/>
    </source>
</evidence>
<name>H5THP3_GORO1</name>
<proteinExistence type="predicted"/>
<comment type="caution">
    <text evidence="2">The sequence shown here is derived from an EMBL/GenBank/DDBJ whole genome shotgun (WGS) entry which is preliminary data.</text>
</comment>
<feature type="domain" description="DUF4440" evidence="1">
    <location>
        <begin position="26"/>
        <end position="137"/>
    </location>
</feature>
<dbReference type="SUPFAM" id="SSF54427">
    <property type="entry name" value="NTF2-like"/>
    <property type="match status" value="1"/>
</dbReference>
<sequence>MSSDPESANPVDDPVAVSEVLAEYPRMRAAILTRNLEELVDLHDPEFLGTELPGTLITADEHITTTMNSRDLEMEFDDLRVKIFGDVALCWGKQTLRGHLDGADPGTSPEVAEQVASAGVRWSMLVVWRRHPDRWRMLSYQVTPLPAAP</sequence>
<dbReference type="Pfam" id="PF14534">
    <property type="entry name" value="DUF4440"/>
    <property type="match status" value="1"/>
</dbReference>
<dbReference type="InterPro" id="IPR027843">
    <property type="entry name" value="DUF4440"/>
</dbReference>
<dbReference type="RefSeq" id="WP_007237262.1">
    <property type="nucleotide sequence ID" value="NZ_BAFB01000036.1"/>
</dbReference>
<dbReference type="OrthoDB" id="8912653at2"/>
<dbReference type="InterPro" id="IPR032710">
    <property type="entry name" value="NTF2-like_dom_sf"/>
</dbReference>
<evidence type="ECO:0000259" key="1">
    <source>
        <dbReference type="Pfam" id="PF14534"/>
    </source>
</evidence>
<keyword evidence="3" id="KW-1185">Reference proteome</keyword>
<protein>
    <recommendedName>
        <fullName evidence="1">DUF4440 domain-containing protein</fullName>
    </recommendedName>
</protein>
<organism evidence="2 3">
    <name type="scientific">Gordonia otitidis (strain DSM 44809 / CCUG 52243 / JCM 12355 / NBRC 100426 / IFM 10032)</name>
    <dbReference type="NCBI Taxonomy" id="1108044"/>
    <lineage>
        <taxon>Bacteria</taxon>
        <taxon>Bacillati</taxon>
        <taxon>Actinomycetota</taxon>
        <taxon>Actinomycetes</taxon>
        <taxon>Mycobacteriales</taxon>
        <taxon>Gordoniaceae</taxon>
        <taxon>Gordonia</taxon>
    </lineage>
</organism>
<dbReference type="Gene3D" id="3.10.450.50">
    <property type="match status" value="1"/>
</dbReference>
<dbReference type="STRING" id="1108044.GOOTI_036_00120"/>
<reference evidence="2" key="1">
    <citation type="submission" date="2012-02" db="EMBL/GenBank/DDBJ databases">
        <title>Whole genome shotgun sequence of Gordonia otitidis NBRC 100426.</title>
        <authorList>
            <person name="Yoshida I."/>
            <person name="Hosoyama A."/>
            <person name="Tsuchikane K."/>
            <person name="Katsumata H."/>
            <person name="Yamazaki S."/>
            <person name="Fujita N."/>
        </authorList>
    </citation>
    <scope>NUCLEOTIDE SEQUENCE [LARGE SCALE GENOMIC DNA]</scope>
    <source>
        <strain evidence="2">NBRC 100426</strain>
    </source>
</reference>